<comment type="similarity">
    <text evidence="1">Belongs to the alpha-carbonic anhydrase family.</text>
</comment>
<name>A0A9N9RJW4_9DIPT</name>
<dbReference type="GO" id="GO:0005737">
    <property type="term" value="C:cytoplasm"/>
    <property type="evidence" value="ECO:0007669"/>
    <property type="project" value="TreeGrafter"/>
</dbReference>
<dbReference type="EMBL" id="OU895877">
    <property type="protein sequence ID" value="CAG9797993.1"/>
    <property type="molecule type" value="Genomic_DNA"/>
</dbReference>
<gene>
    <name evidence="4" type="ORF">CHIRRI_LOCUS978</name>
</gene>
<dbReference type="SUPFAM" id="SSF51069">
    <property type="entry name" value="Carbonic anhydrase"/>
    <property type="match status" value="1"/>
</dbReference>
<reference evidence="4" key="1">
    <citation type="submission" date="2022-01" db="EMBL/GenBank/DDBJ databases">
        <authorList>
            <person name="King R."/>
        </authorList>
    </citation>
    <scope>NUCLEOTIDE SEQUENCE</scope>
</reference>
<keyword evidence="2" id="KW-0472">Membrane</keyword>
<dbReference type="SMART" id="SM01057">
    <property type="entry name" value="Carb_anhydrase"/>
    <property type="match status" value="1"/>
</dbReference>
<dbReference type="Pfam" id="PF00194">
    <property type="entry name" value="Carb_anhydrase"/>
    <property type="match status" value="1"/>
</dbReference>
<dbReference type="PANTHER" id="PTHR18952:SF137">
    <property type="entry name" value="CARBONIC ANHYDRASE"/>
    <property type="match status" value="1"/>
</dbReference>
<proteinExistence type="inferred from homology"/>
<keyword evidence="5" id="KW-1185">Reference proteome</keyword>
<evidence type="ECO:0000259" key="3">
    <source>
        <dbReference type="PROSITE" id="PS51144"/>
    </source>
</evidence>
<dbReference type="GO" id="GO:0008270">
    <property type="term" value="F:zinc ion binding"/>
    <property type="evidence" value="ECO:0007669"/>
    <property type="project" value="InterPro"/>
</dbReference>
<dbReference type="Proteomes" id="UP001153620">
    <property type="component" value="Chromosome 1"/>
</dbReference>
<dbReference type="InterPro" id="IPR023561">
    <property type="entry name" value="Carbonic_anhydrase_a-class"/>
</dbReference>
<evidence type="ECO:0000256" key="2">
    <source>
        <dbReference type="SAM" id="Phobius"/>
    </source>
</evidence>
<keyword evidence="2" id="KW-0812">Transmembrane</keyword>
<dbReference type="Gene3D" id="3.10.200.10">
    <property type="entry name" value="Alpha carbonic anhydrase"/>
    <property type="match status" value="1"/>
</dbReference>
<evidence type="ECO:0000313" key="5">
    <source>
        <dbReference type="Proteomes" id="UP001153620"/>
    </source>
</evidence>
<dbReference type="OrthoDB" id="429145at2759"/>
<keyword evidence="2" id="KW-1133">Transmembrane helix</keyword>
<dbReference type="CDD" id="cd00326">
    <property type="entry name" value="alpha_CA"/>
    <property type="match status" value="1"/>
</dbReference>
<feature type="transmembrane region" description="Helical" evidence="2">
    <location>
        <begin position="6"/>
        <end position="27"/>
    </location>
</feature>
<reference evidence="4" key="2">
    <citation type="submission" date="2022-10" db="EMBL/GenBank/DDBJ databases">
        <authorList>
            <consortium name="ENA_rothamsted_submissions"/>
            <consortium name="culmorum"/>
            <person name="King R."/>
        </authorList>
    </citation>
    <scope>NUCLEOTIDE SEQUENCE</scope>
</reference>
<dbReference type="GO" id="GO:0004089">
    <property type="term" value="F:carbonate dehydratase activity"/>
    <property type="evidence" value="ECO:0007669"/>
    <property type="project" value="InterPro"/>
</dbReference>
<sequence length="329" mass="38111">MRIVEVVILIVVLFSAMLMVVSSRFGYSVSEQRMWKRKHKNCNGRHQSPVSIHSRRAVPSAMPAIEFIYYHNPLPGPLTIRNNGHSVSLQTPKAENSTRHHYHPYIFGGKLRNEYEYVSLHFHWGDKNSRGAEHVLNDIRYPLELHMIHINRKYQTIEEALEHRDGLAVLAFFYQIRENLSNGEEIDNIVKHFSDLNELTDSVTLPYSFSLQSLIGNINTNRFYTYRGSLTTPTCNEAVTWIIFPDTIPISLSQMSKFRSLSNGIEGLLLVDNYRHLQPVGNRKIFLRSISSRTVELEKIVEMEMYGRALANSRSDSNMTVDDSEWYYN</sequence>
<accession>A0A9N9RJW4</accession>
<feature type="domain" description="Alpha-carbonic anhydrase" evidence="3">
    <location>
        <begin position="23"/>
        <end position="289"/>
    </location>
</feature>
<dbReference type="AlphaFoldDB" id="A0A9N9RJW4"/>
<dbReference type="InterPro" id="IPR001148">
    <property type="entry name" value="CA_dom"/>
</dbReference>
<dbReference type="InterPro" id="IPR036398">
    <property type="entry name" value="CA_dom_sf"/>
</dbReference>
<dbReference type="PANTHER" id="PTHR18952">
    <property type="entry name" value="CARBONIC ANHYDRASE"/>
    <property type="match status" value="1"/>
</dbReference>
<evidence type="ECO:0000313" key="4">
    <source>
        <dbReference type="EMBL" id="CAG9797993.1"/>
    </source>
</evidence>
<protein>
    <recommendedName>
        <fullName evidence="3">Alpha-carbonic anhydrase domain-containing protein</fullName>
    </recommendedName>
</protein>
<evidence type="ECO:0000256" key="1">
    <source>
        <dbReference type="ARBA" id="ARBA00010718"/>
    </source>
</evidence>
<dbReference type="PROSITE" id="PS51144">
    <property type="entry name" value="ALPHA_CA_2"/>
    <property type="match status" value="1"/>
</dbReference>
<organism evidence="4 5">
    <name type="scientific">Chironomus riparius</name>
    <dbReference type="NCBI Taxonomy" id="315576"/>
    <lineage>
        <taxon>Eukaryota</taxon>
        <taxon>Metazoa</taxon>
        <taxon>Ecdysozoa</taxon>
        <taxon>Arthropoda</taxon>
        <taxon>Hexapoda</taxon>
        <taxon>Insecta</taxon>
        <taxon>Pterygota</taxon>
        <taxon>Neoptera</taxon>
        <taxon>Endopterygota</taxon>
        <taxon>Diptera</taxon>
        <taxon>Nematocera</taxon>
        <taxon>Chironomoidea</taxon>
        <taxon>Chironomidae</taxon>
        <taxon>Chironominae</taxon>
        <taxon>Chironomus</taxon>
    </lineage>
</organism>